<name>A0A0L7R0Q3_9HYME</name>
<accession>A0A0L7R0Q3</accession>
<evidence type="ECO:0000313" key="2">
    <source>
        <dbReference type="Proteomes" id="UP000053825"/>
    </source>
</evidence>
<sequence length="72" mass="8426">MGNDFPGIKRPIKVERWENLDYPLRKEINKYRSYNEAYHSGNGPKKYNPNGITVTDHTVETLRFGNKNVSKE</sequence>
<reference evidence="1 2" key="1">
    <citation type="submission" date="2015-07" db="EMBL/GenBank/DDBJ databases">
        <title>The genome of Habropoda laboriosa.</title>
        <authorList>
            <person name="Pan H."/>
            <person name="Kapheim K."/>
        </authorList>
    </citation>
    <scope>NUCLEOTIDE SEQUENCE [LARGE SCALE GENOMIC DNA]</scope>
    <source>
        <strain evidence="1">0110345459</strain>
    </source>
</reference>
<protein>
    <submittedName>
        <fullName evidence="1">Uncharacterized protein</fullName>
    </submittedName>
</protein>
<organism evidence="1 2">
    <name type="scientific">Habropoda laboriosa</name>
    <dbReference type="NCBI Taxonomy" id="597456"/>
    <lineage>
        <taxon>Eukaryota</taxon>
        <taxon>Metazoa</taxon>
        <taxon>Ecdysozoa</taxon>
        <taxon>Arthropoda</taxon>
        <taxon>Hexapoda</taxon>
        <taxon>Insecta</taxon>
        <taxon>Pterygota</taxon>
        <taxon>Neoptera</taxon>
        <taxon>Endopterygota</taxon>
        <taxon>Hymenoptera</taxon>
        <taxon>Apocrita</taxon>
        <taxon>Aculeata</taxon>
        <taxon>Apoidea</taxon>
        <taxon>Anthophila</taxon>
        <taxon>Apidae</taxon>
        <taxon>Habropoda</taxon>
    </lineage>
</organism>
<dbReference type="Proteomes" id="UP000053825">
    <property type="component" value="Unassembled WGS sequence"/>
</dbReference>
<dbReference type="EMBL" id="KQ414670">
    <property type="protein sequence ID" value="KOC64418.1"/>
    <property type="molecule type" value="Genomic_DNA"/>
</dbReference>
<keyword evidence="2" id="KW-1185">Reference proteome</keyword>
<dbReference type="AlphaFoldDB" id="A0A0L7R0Q3"/>
<evidence type="ECO:0000313" key="1">
    <source>
        <dbReference type="EMBL" id="KOC64418.1"/>
    </source>
</evidence>
<proteinExistence type="predicted"/>
<gene>
    <name evidence="1" type="ORF">WH47_01586</name>
</gene>